<keyword evidence="5 6" id="KW-0325">Glycoprotein</keyword>
<feature type="signal peptide" evidence="7">
    <location>
        <begin position="1"/>
        <end position="22"/>
    </location>
</feature>
<dbReference type="Pfam" id="PF19429">
    <property type="entry name" value="EVA_Class_A"/>
    <property type="match status" value="1"/>
</dbReference>
<reference evidence="8" key="1">
    <citation type="submission" date="2020-03" db="EMBL/GenBank/DDBJ databases">
        <title>A transcriptome and proteome of the tick Rhipicephalus microplus shaped by the genetic composition of its hosts and developmental stage.</title>
        <authorList>
            <person name="Garcia G.R."/>
            <person name="Ribeiro J.M.C."/>
            <person name="Maruyama S.R."/>
            <person name="Gardinasse L.G."/>
            <person name="Nelson K."/>
            <person name="Ferreira B.R."/>
            <person name="Andrade T.G."/>
            <person name="Santos I.K.F.M."/>
        </authorList>
    </citation>
    <scope>NUCLEOTIDE SEQUENCE</scope>
    <source>
        <strain evidence="8">NSGR</strain>
        <tissue evidence="8">Salivary glands</tissue>
    </source>
</reference>
<proteinExistence type="predicted"/>
<dbReference type="GO" id="GO:0005576">
    <property type="term" value="C:extracellular region"/>
    <property type="evidence" value="ECO:0007669"/>
    <property type="project" value="UniProtKB-SubCell"/>
</dbReference>
<evidence type="ECO:0000256" key="3">
    <source>
        <dbReference type="ARBA" id="ARBA00022729"/>
    </source>
</evidence>
<evidence type="ECO:0000256" key="1">
    <source>
        <dbReference type="ARBA" id="ARBA00004613"/>
    </source>
</evidence>
<evidence type="ECO:0000313" key="8">
    <source>
        <dbReference type="EMBL" id="NIE46318.1"/>
    </source>
</evidence>
<keyword evidence="2 6" id="KW-0964">Secreted</keyword>
<evidence type="ECO:0000256" key="7">
    <source>
        <dbReference type="SAM" id="SignalP"/>
    </source>
</evidence>
<dbReference type="AlphaFoldDB" id="A0A6G5A6T6"/>
<comment type="subcellular location">
    <subcellularLocation>
        <location evidence="1 6">Secreted</location>
    </subcellularLocation>
</comment>
<organism evidence="8">
    <name type="scientific">Rhipicephalus microplus</name>
    <name type="common">Cattle tick</name>
    <name type="synonym">Boophilus microplus</name>
    <dbReference type="NCBI Taxonomy" id="6941"/>
    <lineage>
        <taxon>Eukaryota</taxon>
        <taxon>Metazoa</taxon>
        <taxon>Ecdysozoa</taxon>
        <taxon>Arthropoda</taxon>
        <taxon>Chelicerata</taxon>
        <taxon>Arachnida</taxon>
        <taxon>Acari</taxon>
        <taxon>Parasitiformes</taxon>
        <taxon>Ixodida</taxon>
        <taxon>Ixodoidea</taxon>
        <taxon>Ixodidae</taxon>
        <taxon>Rhipicephalinae</taxon>
        <taxon>Rhipicephalus</taxon>
        <taxon>Boophilus</taxon>
    </lineage>
</organism>
<dbReference type="Gene3D" id="2.30.130.100">
    <property type="match status" value="1"/>
</dbReference>
<comment type="function">
    <text evidence="6">Salivary chemokine-binding protein which binds to host chemokines.</text>
</comment>
<sequence>MEFKACITAIAVVYAVPLLCGASEENSGRTTSESPLNESEYGYDYDYNESCMYTYLNTSMNMTLVVNCTMECGKMLNDSLPCVNVTYPPLNFSNPHLNYTCTVGNCRNGTCPSNGTNTTCWAEFDEWVLGSRLNTSPSTLL</sequence>
<evidence type="ECO:0000256" key="5">
    <source>
        <dbReference type="ARBA" id="ARBA00023180"/>
    </source>
</evidence>
<accession>A0A6G5A6T6</accession>
<name>A0A6G5A6T6_RHIMP</name>
<feature type="chain" id="PRO_5026312045" description="Evasin" evidence="7">
    <location>
        <begin position="23"/>
        <end position="141"/>
    </location>
</feature>
<evidence type="ECO:0000256" key="2">
    <source>
        <dbReference type="ARBA" id="ARBA00022525"/>
    </source>
</evidence>
<dbReference type="InterPro" id="IPR045797">
    <property type="entry name" value="EVA_Class_A"/>
</dbReference>
<keyword evidence="4 6" id="KW-1015">Disulfide bond</keyword>
<evidence type="ECO:0000256" key="4">
    <source>
        <dbReference type="ARBA" id="ARBA00023157"/>
    </source>
</evidence>
<dbReference type="EMBL" id="GIKN01004045">
    <property type="protein sequence ID" value="NIE46318.1"/>
    <property type="molecule type" value="Transcribed_RNA"/>
</dbReference>
<evidence type="ECO:0000256" key="6">
    <source>
        <dbReference type="RuleBase" id="RU369006"/>
    </source>
</evidence>
<protein>
    <recommendedName>
        <fullName evidence="6">Evasin</fullName>
    </recommendedName>
</protein>
<dbReference type="GO" id="GO:0019957">
    <property type="term" value="F:C-C chemokine binding"/>
    <property type="evidence" value="ECO:0007669"/>
    <property type="project" value="InterPro"/>
</dbReference>
<keyword evidence="3 6" id="KW-0732">Signal</keyword>